<comment type="caution">
    <text evidence="1">The sequence shown here is derived from an EMBL/GenBank/DDBJ whole genome shotgun (WGS) entry which is preliminary data.</text>
</comment>
<organism evidence="1 2">
    <name type="scientific">Streptomyces microflavus</name>
    <name type="common">Streptomyces lipmanii</name>
    <dbReference type="NCBI Taxonomy" id="1919"/>
    <lineage>
        <taxon>Bacteria</taxon>
        <taxon>Bacillati</taxon>
        <taxon>Actinomycetota</taxon>
        <taxon>Actinomycetes</taxon>
        <taxon>Kitasatosporales</taxon>
        <taxon>Streptomycetaceae</taxon>
        <taxon>Streptomyces</taxon>
    </lineage>
</organism>
<reference evidence="1 2" key="1">
    <citation type="submission" date="2020-05" db="EMBL/GenBank/DDBJ databases">
        <title>Whole genome shotgun sequence of Streptomyces microflavus NBRC 13062.</title>
        <authorList>
            <person name="Komaki H."/>
            <person name="Tamura T."/>
        </authorList>
    </citation>
    <scope>NUCLEOTIDE SEQUENCE [LARGE SCALE GENOMIC DNA]</scope>
    <source>
        <strain evidence="1 2">NBRC 13062</strain>
    </source>
</reference>
<dbReference type="AlphaFoldDB" id="A0A7J0D1F9"/>
<dbReference type="Proteomes" id="UP000498740">
    <property type="component" value="Unassembled WGS sequence"/>
</dbReference>
<proteinExistence type="predicted"/>
<sequence>MRELRILREGMLTWVGADASVAAGCRVAAEAVAEGAGADAADGGAAGEGAGPAQAVRAAQVTSAVSRAAVRGRRERLRTCMWAPGAVTGRGAAPLRDGATVGVSGEG</sequence>
<evidence type="ECO:0000313" key="2">
    <source>
        <dbReference type="Proteomes" id="UP000498740"/>
    </source>
</evidence>
<evidence type="ECO:0000313" key="1">
    <source>
        <dbReference type="EMBL" id="GFN08528.1"/>
    </source>
</evidence>
<dbReference type="EMBL" id="BLWD01000001">
    <property type="protein sequence ID" value="GFN08528.1"/>
    <property type="molecule type" value="Genomic_DNA"/>
</dbReference>
<accession>A0A7J0D1F9</accession>
<name>A0A7J0D1F9_STRMI</name>
<gene>
    <name evidence="1" type="ORF">Smic_70840</name>
</gene>
<protein>
    <submittedName>
        <fullName evidence="1">Uncharacterized protein</fullName>
    </submittedName>
</protein>